<protein>
    <submittedName>
        <fullName evidence="1">Uncharacterized protein</fullName>
    </submittedName>
</protein>
<accession>A0ABZ2Z5Q3</accession>
<sequence length="206" mass="23555">MRKRNPCCVIVLYVYDSVELAAPMKYLPGGLFDICLSPAYDPGWLCVLLAGLSVSRRYMVQTHQPERAARGVIYGPYSDQNRHLGRALQKAGFEMEVSDDVGHIEKGIIEYRPDLFITHCHTDENDFSRIRDLCKRVRTALPNCIILVTSFSSTVGMYIEVYGLGTFEYDFLIEPDVDHSYLLMKIYRQLIIKLGPILNRRPESVT</sequence>
<dbReference type="Proteomes" id="UP001449657">
    <property type="component" value="Chromosome"/>
</dbReference>
<name>A0ABZ2Z5Q3_9BACT</name>
<gene>
    <name evidence="1" type="ORF">WJU22_05250</name>
</gene>
<organism evidence="1 2">
    <name type="scientific">Chitinophaga caseinilytica</name>
    <dbReference type="NCBI Taxonomy" id="2267521"/>
    <lineage>
        <taxon>Bacteria</taxon>
        <taxon>Pseudomonadati</taxon>
        <taxon>Bacteroidota</taxon>
        <taxon>Chitinophagia</taxon>
        <taxon>Chitinophagales</taxon>
        <taxon>Chitinophagaceae</taxon>
        <taxon>Chitinophaga</taxon>
    </lineage>
</organism>
<dbReference type="RefSeq" id="WP_341842211.1">
    <property type="nucleotide sequence ID" value="NZ_CP149792.1"/>
</dbReference>
<evidence type="ECO:0000313" key="1">
    <source>
        <dbReference type="EMBL" id="WZN47581.1"/>
    </source>
</evidence>
<keyword evidence="2" id="KW-1185">Reference proteome</keyword>
<reference evidence="1 2" key="1">
    <citation type="submission" date="2024-03" db="EMBL/GenBank/DDBJ databases">
        <title>Chitinophaga caseinilytica sp. nov., a casein hydrolysing bacterium isolated from forest soil.</title>
        <authorList>
            <person name="Lee D.S."/>
            <person name="Han D.M."/>
            <person name="Baek J.H."/>
            <person name="Choi D.G."/>
            <person name="Jeon J.H."/>
            <person name="Jeon C.O."/>
        </authorList>
    </citation>
    <scope>NUCLEOTIDE SEQUENCE [LARGE SCALE GENOMIC DNA]</scope>
    <source>
        <strain evidence="1 2">KACC 19118</strain>
    </source>
</reference>
<proteinExistence type="predicted"/>
<dbReference type="EMBL" id="CP150096">
    <property type="protein sequence ID" value="WZN47581.1"/>
    <property type="molecule type" value="Genomic_DNA"/>
</dbReference>
<evidence type="ECO:0000313" key="2">
    <source>
        <dbReference type="Proteomes" id="UP001449657"/>
    </source>
</evidence>